<dbReference type="GO" id="GO:0008324">
    <property type="term" value="F:monoatomic cation transmembrane transporter activity"/>
    <property type="evidence" value="ECO:0007669"/>
    <property type="project" value="InterPro"/>
</dbReference>
<keyword evidence="3 8" id="KW-0812">Transmembrane</keyword>
<evidence type="ECO:0000256" key="4">
    <source>
        <dbReference type="ARBA" id="ARBA00022989"/>
    </source>
</evidence>
<evidence type="ECO:0000256" key="5">
    <source>
        <dbReference type="ARBA" id="ARBA00023065"/>
    </source>
</evidence>
<feature type="transmembrane region" description="Helical" evidence="8">
    <location>
        <begin position="229"/>
        <end position="248"/>
    </location>
</feature>
<feature type="transmembrane region" description="Helical" evidence="8">
    <location>
        <begin position="16"/>
        <end position="36"/>
    </location>
</feature>
<dbReference type="GO" id="GO:0005886">
    <property type="term" value="C:plasma membrane"/>
    <property type="evidence" value="ECO:0007669"/>
    <property type="project" value="TreeGrafter"/>
</dbReference>
<dbReference type="OrthoDB" id="9812438at2"/>
<feature type="transmembrane region" description="Helical" evidence="8">
    <location>
        <begin position="155"/>
        <end position="180"/>
    </location>
</feature>
<dbReference type="Gene3D" id="1.10.3080.10">
    <property type="entry name" value="Clc chloride channel"/>
    <property type="match status" value="1"/>
</dbReference>
<dbReference type="Gene3D" id="3.30.70.1450">
    <property type="entry name" value="Regulator of K+ conductance, C-terminal domain"/>
    <property type="match status" value="1"/>
</dbReference>
<dbReference type="SUPFAM" id="SSF81340">
    <property type="entry name" value="Clc chloride channel"/>
    <property type="match status" value="1"/>
</dbReference>
<dbReference type="EMBL" id="LTAY01000048">
    <property type="protein sequence ID" value="OPX47361.1"/>
    <property type="molecule type" value="Genomic_DNA"/>
</dbReference>
<evidence type="ECO:0000313" key="10">
    <source>
        <dbReference type="EMBL" id="OPX47361.1"/>
    </source>
</evidence>
<dbReference type="InterPro" id="IPR036721">
    <property type="entry name" value="RCK_C_sf"/>
</dbReference>
<evidence type="ECO:0000256" key="1">
    <source>
        <dbReference type="ARBA" id="ARBA00004141"/>
    </source>
</evidence>
<dbReference type="CDD" id="cd01031">
    <property type="entry name" value="EriC"/>
    <property type="match status" value="1"/>
</dbReference>
<keyword evidence="2" id="KW-0813">Transport</keyword>
<evidence type="ECO:0000256" key="2">
    <source>
        <dbReference type="ARBA" id="ARBA00022448"/>
    </source>
</evidence>
<dbReference type="PROSITE" id="PS51202">
    <property type="entry name" value="RCK_C"/>
    <property type="match status" value="1"/>
</dbReference>
<dbReference type="PRINTS" id="PR00762">
    <property type="entry name" value="CLCHANNEL"/>
</dbReference>
<keyword evidence="6 8" id="KW-0472">Membrane</keyword>
<organism evidence="10 11">
    <name type="scientific">Clostridium thermobutyricum DSM 4928</name>
    <dbReference type="NCBI Taxonomy" id="1121339"/>
    <lineage>
        <taxon>Bacteria</taxon>
        <taxon>Bacillati</taxon>
        <taxon>Bacillota</taxon>
        <taxon>Clostridia</taxon>
        <taxon>Eubacteriales</taxon>
        <taxon>Clostridiaceae</taxon>
        <taxon>Clostridium</taxon>
    </lineage>
</organism>
<feature type="transmembrane region" description="Helical" evidence="8">
    <location>
        <begin position="269"/>
        <end position="289"/>
    </location>
</feature>
<feature type="transmembrane region" description="Helical" evidence="8">
    <location>
        <begin position="329"/>
        <end position="352"/>
    </location>
</feature>
<keyword evidence="4 8" id="KW-1133">Transmembrane helix</keyword>
<dbReference type="SUPFAM" id="SSF116726">
    <property type="entry name" value="TrkA C-terminal domain-like"/>
    <property type="match status" value="1"/>
</dbReference>
<dbReference type="GO" id="GO:0005247">
    <property type="term" value="F:voltage-gated chloride channel activity"/>
    <property type="evidence" value="ECO:0007669"/>
    <property type="project" value="TreeGrafter"/>
</dbReference>
<evidence type="ECO:0000256" key="8">
    <source>
        <dbReference type="SAM" id="Phobius"/>
    </source>
</evidence>
<evidence type="ECO:0000256" key="3">
    <source>
        <dbReference type="ARBA" id="ARBA00022692"/>
    </source>
</evidence>
<evidence type="ECO:0000256" key="7">
    <source>
        <dbReference type="ARBA" id="ARBA00023214"/>
    </source>
</evidence>
<dbReference type="InterPro" id="IPR006037">
    <property type="entry name" value="RCK_C"/>
</dbReference>
<comment type="caution">
    <text evidence="10">The sequence shown here is derived from an EMBL/GenBank/DDBJ whole genome shotgun (WGS) entry which is preliminary data.</text>
</comment>
<accession>A0A1V4SU23</accession>
<feature type="domain" description="RCK C-terminal" evidence="9">
    <location>
        <begin position="433"/>
        <end position="517"/>
    </location>
</feature>
<dbReference type="Pfam" id="PF02080">
    <property type="entry name" value="TrkA_C"/>
    <property type="match status" value="1"/>
</dbReference>
<keyword evidence="5" id="KW-0406">Ion transport</keyword>
<feature type="transmembrane region" description="Helical" evidence="8">
    <location>
        <begin position="187"/>
        <end position="209"/>
    </location>
</feature>
<evidence type="ECO:0000313" key="11">
    <source>
        <dbReference type="Proteomes" id="UP000191448"/>
    </source>
</evidence>
<dbReference type="GO" id="GO:0006813">
    <property type="term" value="P:potassium ion transport"/>
    <property type="evidence" value="ECO:0007669"/>
    <property type="project" value="InterPro"/>
</dbReference>
<protein>
    <submittedName>
        <fullName evidence="10">H(+)/Cl(-) exchange transporter ClcA</fullName>
    </submittedName>
</protein>
<evidence type="ECO:0000256" key="6">
    <source>
        <dbReference type="ARBA" id="ARBA00023136"/>
    </source>
</evidence>
<dbReference type="InterPro" id="IPR014743">
    <property type="entry name" value="Cl-channel_core"/>
</dbReference>
<name>A0A1V4SU23_9CLOT</name>
<reference evidence="10 11" key="1">
    <citation type="submission" date="2016-02" db="EMBL/GenBank/DDBJ databases">
        <title>Genome sequence of Clostridium thermobutyricum DSM 4928.</title>
        <authorList>
            <person name="Poehlein A."/>
            <person name="Daniel R."/>
        </authorList>
    </citation>
    <scope>NUCLEOTIDE SEQUENCE [LARGE SCALE GENOMIC DNA]</scope>
    <source>
        <strain evidence="10 11">DSM 4928</strain>
    </source>
</reference>
<feature type="transmembrane region" description="Helical" evidence="8">
    <location>
        <begin position="56"/>
        <end position="77"/>
    </location>
</feature>
<dbReference type="RefSeq" id="WP_080023122.1">
    <property type="nucleotide sequence ID" value="NZ_LTAY01000048.1"/>
</dbReference>
<feature type="transmembrane region" description="Helical" evidence="8">
    <location>
        <begin position="301"/>
        <end position="322"/>
    </location>
</feature>
<dbReference type="AlphaFoldDB" id="A0A1V4SU23"/>
<dbReference type="PANTHER" id="PTHR45711:SF6">
    <property type="entry name" value="CHLORIDE CHANNEL PROTEIN"/>
    <property type="match status" value="1"/>
</dbReference>
<dbReference type="InterPro" id="IPR001807">
    <property type="entry name" value="ClC"/>
</dbReference>
<feature type="transmembrane region" description="Helical" evidence="8">
    <location>
        <begin position="358"/>
        <end position="379"/>
    </location>
</feature>
<proteinExistence type="predicted"/>
<sequence length="522" mass="56642">MDSKIAKMISASKLKVVLESVIVGIGVGLLVSLYRLVLKYVLKYTYLTYNFIGRHILYIIIGLIVLAIVGIIVGLMVKDESMISGSGIPQIEGILTGYFKAPSPVKVVLYKFVGGVLAIGSGLSLGIEGPSIQLGASIGHIFGNITKRLKLEKRFLISSGAGAGLAAAFNAPFAGALFVLEEVHKKFTPMLFVSAIAAAVSSDAITWIFFGKGQILEAHVLSTVPFRYYGYLVILGIIVGCAGAFYNFSLVKTMGLYKKIKLPIQFRMIIPFVCAMFFGIFIPQVLGGGEDLIDNVLNGRVVLTFAIILLIAKFIFSMISFCSGTPGGILFPLLTLGSLVGVIFGEISIQFFGLDRMYLMNIILFAMAGMFSSIVRAPLTGLMLVCEMSGSFTQFGPIILVCGVSYLVAELLRSEPVYESLFKMRLHSMEPKEKSEEYAKENKGEVVVSYIVGMGSDIAGKKLKEINLGKNVLIISIEREGEILIPNGETVIMAGDTISTLASENKEIQLRERLEELCECDL</sequence>
<comment type="subcellular location">
    <subcellularLocation>
        <location evidence="1">Membrane</location>
        <topology evidence="1">Multi-pass membrane protein</topology>
    </subcellularLocation>
</comment>
<keyword evidence="7" id="KW-0868">Chloride</keyword>
<dbReference type="Pfam" id="PF00654">
    <property type="entry name" value="Voltage_CLC"/>
    <property type="match status" value="1"/>
</dbReference>
<evidence type="ECO:0000259" key="9">
    <source>
        <dbReference type="PROSITE" id="PS51202"/>
    </source>
</evidence>
<gene>
    <name evidence="10" type="primary">clcA</name>
    <name evidence="10" type="ORF">CLTHE_19240</name>
</gene>
<dbReference type="Proteomes" id="UP000191448">
    <property type="component" value="Unassembled WGS sequence"/>
</dbReference>
<dbReference type="PANTHER" id="PTHR45711">
    <property type="entry name" value="CHLORIDE CHANNEL PROTEIN"/>
    <property type="match status" value="1"/>
</dbReference>